<keyword evidence="2 6" id="KW-0812">Transmembrane</keyword>
<comment type="caution">
    <text evidence="7">The sequence shown here is derived from an EMBL/GenBank/DDBJ whole genome shotgun (WGS) entry which is preliminary data.</text>
</comment>
<feature type="transmembrane region" description="Helical" evidence="6">
    <location>
        <begin position="45"/>
        <end position="65"/>
    </location>
</feature>
<comment type="subcellular location">
    <subcellularLocation>
        <location evidence="1">Membrane</location>
        <topology evidence="1">Multi-pass membrane protein</topology>
    </subcellularLocation>
</comment>
<feature type="compositionally biased region" description="Low complexity" evidence="5">
    <location>
        <begin position="336"/>
        <end position="374"/>
    </location>
</feature>
<feature type="region of interest" description="Disordered" evidence="5">
    <location>
        <begin position="317"/>
        <end position="403"/>
    </location>
</feature>
<dbReference type="PANTHER" id="PTHR12570">
    <property type="match status" value="1"/>
</dbReference>
<evidence type="ECO:0000256" key="1">
    <source>
        <dbReference type="ARBA" id="ARBA00004141"/>
    </source>
</evidence>
<keyword evidence="8" id="KW-1185">Reference proteome</keyword>
<dbReference type="InterPro" id="IPR008521">
    <property type="entry name" value="Mg_trans_NIPA"/>
</dbReference>
<dbReference type="EMBL" id="CAUYUJ010005690">
    <property type="protein sequence ID" value="CAK0814604.1"/>
    <property type="molecule type" value="Genomic_DNA"/>
</dbReference>
<keyword evidence="3 6" id="KW-1133">Transmembrane helix</keyword>
<gene>
    <name evidence="7" type="ORF">PCOR1329_LOCUS18169</name>
</gene>
<evidence type="ECO:0000313" key="8">
    <source>
        <dbReference type="Proteomes" id="UP001189429"/>
    </source>
</evidence>
<evidence type="ECO:0000256" key="5">
    <source>
        <dbReference type="SAM" id="MobiDB-lite"/>
    </source>
</evidence>
<evidence type="ECO:0000256" key="6">
    <source>
        <dbReference type="SAM" id="Phobius"/>
    </source>
</evidence>
<keyword evidence="4 6" id="KW-0472">Membrane</keyword>
<evidence type="ECO:0000256" key="2">
    <source>
        <dbReference type="ARBA" id="ARBA00022692"/>
    </source>
</evidence>
<feature type="compositionally biased region" description="Low complexity" evidence="5">
    <location>
        <begin position="319"/>
        <end position="328"/>
    </location>
</feature>
<evidence type="ECO:0000256" key="3">
    <source>
        <dbReference type="ARBA" id="ARBA00022989"/>
    </source>
</evidence>
<evidence type="ECO:0000313" key="7">
    <source>
        <dbReference type="EMBL" id="CAK0814604.1"/>
    </source>
</evidence>
<feature type="transmembrane region" description="Helical" evidence="6">
    <location>
        <begin position="131"/>
        <end position="154"/>
    </location>
</feature>
<accession>A0ABN9R855</accession>
<dbReference type="InterPro" id="IPR037185">
    <property type="entry name" value="EmrE-like"/>
</dbReference>
<proteinExistence type="predicted"/>
<organism evidence="7 8">
    <name type="scientific">Prorocentrum cordatum</name>
    <dbReference type="NCBI Taxonomy" id="2364126"/>
    <lineage>
        <taxon>Eukaryota</taxon>
        <taxon>Sar</taxon>
        <taxon>Alveolata</taxon>
        <taxon>Dinophyceae</taxon>
        <taxon>Prorocentrales</taxon>
        <taxon>Prorocentraceae</taxon>
        <taxon>Prorocentrum</taxon>
    </lineage>
</organism>
<evidence type="ECO:0008006" key="9">
    <source>
        <dbReference type="Google" id="ProtNLM"/>
    </source>
</evidence>
<evidence type="ECO:0000256" key="4">
    <source>
        <dbReference type="ARBA" id="ARBA00023136"/>
    </source>
</evidence>
<name>A0ABN9R855_9DINO</name>
<dbReference type="PANTHER" id="PTHR12570:SF9">
    <property type="entry name" value="MAGNESIUM TRANSPORTER NIPA8-RELATED"/>
    <property type="match status" value="1"/>
</dbReference>
<feature type="transmembrane region" description="Helical" evidence="6">
    <location>
        <begin position="207"/>
        <end position="225"/>
    </location>
</feature>
<feature type="compositionally biased region" description="Low complexity" evidence="5">
    <location>
        <begin position="381"/>
        <end position="403"/>
    </location>
</feature>
<protein>
    <recommendedName>
        <fullName evidence="9">Magnesium transporter</fullName>
    </recommendedName>
</protein>
<feature type="transmembrane region" description="Helical" evidence="6">
    <location>
        <begin position="166"/>
        <end position="187"/>
    </location>
</feature>
<feature type="non-terminal residue" evidence="7">
    <location>
        <position position="403"/>
    </location>
</feature>
<dbReference type="Proteomes" id="UP001189429">
    <property type="component" value="Unassembled WGS sequence"/>
</dbReference>
<dbReference type="Pfam" id="PF05653">
    <property type="entry name" value="Mg_trans_NIPA"/>
    <property type="match status" value="1"/>
</dbReference>
<dbReference type="SUPFAM" id="SSF103481">
    <property type="entry name" value="Multidrug resistance efflux transporter EmrE"/>
    <property type="match status" value="1"/>
</dbReference>
<reference evidence="7" key="1">
    <citation type="submission" date="2023-10" db="EMBL/GenBank/DDBJ databases">
        <authorList>
            <person name="Chen Y."/>
            <person name="Shah S."/>
            <person name="Dougan E. K."/>
            <person name="Thang M."/>
            <person name="Chan C."/>
        </authorList>
    </citation>
    <scope>NUCLEOTIDE SEQUENCE [LARGE SCALE GENOMIC DNA]</scope>
</reference>
<sequence length="403" mass="42384">MGTLLVGVALELVATMLGTAGKQLVSHSARLPSRARARARRLKACGLLVTTALGPLADAMAYALAPQSLIAPMMGLDVVWNTLSAPFTLGEQLAWAHVVGTALVTSGATLTAVFGPHDHEEATLEVLRARFFRWVFLLYCAVMCVGLGLGMYVLRKHPKGSTGTARAVALGGLAGCIAGNMSFLSAALSAASTSIQSGDWSAWETPFPYALLLVAVVVAVSNIPFMSRALQEFEALFIVTIFEGCHITVACVSGDVVNQDMKHADWWRYCFYVAGLRPPRGACPRPKPRAVRPGAADALPVAGGLCCAGGGPPRGGPGTAASRSWRAGAFRRRPRGPSSARRARSIPGRCQPTPGSRWRSAGRSRSSPPSCPGTRCRRWSGRAPRGRSPPSARRAAPSATSCG</sequence>